<gene>
    <name evidence="3" type="ORF">NVS47_05515</name>
</gene>
<protein>
    <submittedName>
        <fullName evidence="3">GIY-YIG nuclease family protein</fullName>
    </submittedName>
</protein>
<dbReference type="PANTHER" id="PTHR34477:SF1">
    <property type="entry name" value="UPF0213 PROTEIN YHBQ"/>
    <property type="match status" value="1"/>
</dbReference>
<dbReference type="SUPFAM" id="SSF82771">
    <property type="entry name" value="GIY-YIG endonuclease"/>
    <property type="match status" value="1"/>
</dbReference>
<dbReference type="InterPro" id="IPR050190">
    <property type="entry name" value="UPF0213_domain"/>
</dbReference>
<reference evidence="3 4" key="1">
    <citation type="submission" date="2022-08" db="EMBL/GenBank/DDBJ databases">
        <title>Proteogenomics of the novel Dehalobacterium formicoaceticum strain EZ94 highlights a key role of methyltransferases during anaerobic dichloromethane degradation.</title>
        <authorList>
            <person name="Wasmund K."/>
        </authorList>
    </citation>
    <scope>NUCLEOTIDE SEQUENCE [LARGE SCALE GENOMIC DNA]</scope>
    <source>
        <strain evidence="3 4">EZ94</strain>
    </source>
</reference>
<evidence type="ECO:0000313" key="3">
    <source>
        <dbReference type="EMBL" id="MCR6544981.1"/>
    </source>
</evidence>
<accession>A0ABT1Y3B2</accession>
<dbReference type="Pfam" id="PF01541">
    <property type="entry name" value="GIY-YIG"/>
    <property type="match status" value="1"/>
</dbReference>
<evidence type="ECO:0000313" key="4">
    <source>
        <dbReference type="Proteomes" id="UP001524944"/>
    </source>
</evidence>
<keyword evidence="4" id="KW-1185">Reference proteome</keyword>
<evidence type="ECO:0000259" key="2">
    <source>
        <dbReference type="PROSITE" id="PS50164"/>
    </source>
</evidence>
<dbReference type="PANTHER" id="PTHR34477">
    <property type="entry name" value="UPF0213 PROTEIN YHBQ"/>
    <property type="match status" value="1"/>
</dbReference>
<proteinExistence type="inferred from homology"/>
<dbReference type="PROSITE" id="PS50164">
    <property type="entry name" value="GIY_YIG"/>
    <property type="match status" value="1"/>
</dbReference>
<sequence length="83" mass="9638">MKKYIAYVLLCDDGSLYKGHCSDIEERYKRHCAGYGAKHTREHKPIKIVLIEEFSTEQEAIDREKYLKSGSGRKWLKAKFANG</sequence>
<organism evidence="3 4">
    <name type="scientific">Dehalobacterium formicoaceticum</name>
    <dbReference type="NCBI Taxonomy" id="51515"/>
    <lineage>
        <taxon>Bacteria</taxon>
        <taxon>Bacillati</taxon>
        <taxon>Bacillota</taxon>
        <taxon>Clostridia</taxon>
        <taxon>Eubacteriales</taxon>
        <taxon>Peptococcaceae</taxon>
        <taxon>Dehalobacterium</taxon>
    </lineage>
</organism>
<dbReference type="RefSeq" id="WP_089608604.1">
    <property type="nucleotide sequence ID" value="NZ_CP022121.1"/>
</dbReference>
<dbReference type="Proteomes" id="UP001524944">
    <property type="component" value="Unassembled WGS sequence"/>
</dbReference>
<evidence type="ECO:0000256" key="1">
    <source>
        <dbReference type="ARBA" id="ARBA00007435"/>
    </source>
</evidence>
<name>A0ABT1Y3B2_9FIRM</name>
<comment type="caution">
    <text evidence="3">The sequence shown here is derived from an EMBL/GenBank/DDBJ whole genome shotgun (WGS) entry which is preliminary data.</text>
</comment>
<dbReference type="InterPro" id="IPR000305">
    <property type="entry name" value="GIY-YIG_endonuc"/>
</dbReference>
<feature type="domain" description="GIY-YIG" evidence="2">
    <location>
        <begin position="2"/>
        <end position="77"/>
    </location>
</feature>
<comment type="similarity">
    <text evidence="1">Belongs to the UPF0213 family.</text>
</comment>
<dbReference type="EMBL" id="JANPWE010000002">
    <property type="protein sequence ID" value="MCR6544981.1"/>
    <property type="molecule type" value="Genomic_DNA"/>
</dbReference>
<dbReference type="CDD" id="cd10456">
    <property type="entry name" value="GIY-YIG_UPF0213"/>
    <property type="match status" value="1"/>
</dbReference>
<dbReference type="Gene3D" id="3.40.1440.10">
    <property type="entry name" value="GIY-YIG endonuclease"/>
    <property type="match status" value="1"/>
</dbReference>
<dbReference type="InterPro" id="IPR035901">
    <property type="entry name" value="GIY-YIG_endonuc_sf"/>
</dbReference>